<protein>
    <submittedName>
        <fullName evidence="1">Uncharacterized protein</fullName>
    </submittedName>
</protein>
<proteinExistence type="predicted"/>
<name>A0A1R3L6A8_ASPOF</name>
<keyword evidence="2" id="KW-1185">Reference proteome</keyword>
<gene>
    <name evidence="1" type="ORF">A4U43_UnF7030</name>
</gene>
<reference evidence="2" key="1">
    <citation type="journal article" date="2017" name="Nat. Commun.">
        <title>The asparagus genome sheds light on the origin and evolution of a young Y chromosome.</title>
        <authorList>
            <person name="Harkess A."/>
            <person name="Zhou J."/>
            <person name="Xu C."/>
            <person name="Bowers J.E."/>
            <person name="Van der Hulst R."/>
            <person name="Ayyampalayam S."/>
            <person name="Mercati F."/>
            <person name="Riccardi P."/>
            <person name="McKain M.R."/>
            <person name="Kakrana A."/>
            <person name="Tang H."/>
            <person name="Ray J."/>
            <person name="Groenendijk J."/>
            <person name="Arikit S."/>
            <person name="Mathioni S.M."/>
            <person name="Nakano M."/>
            <person name="Shan H."/>
            <person name="Telgmann-Rauber A."/>
            <person name="Kanno A."/>
            <person name="Yue Z."/>
            <person name="Chen H."/>
            <person name="Li W."/>
            <person name="Chen Y."/>
            <person name="Xu X."/>
            <person name="Zhang Y."/>
            <person name="Luo S."/>
            <person name="Chen H."/>
            <person name="Gao J."/>
            <person name="Mao Z."/>
            <person name="Pires J.C."/>
            <person name="Luo M."/>
            <person name="Kudrna D."/>
            <person name="Wing R.A."/>
            <person name="Meyers B.C."/>
            <person name="Yi K."/>
            <person name="Kong H."/>
            <person name="Lavrijsen P."/>
            <person name="Sunseri F."/>
            <person name="Falavigna A."/>
            <person name="Ye Y."/>
            <person name="Leebens-Mack J.H."/>
            <person name="Chen G."/>
        </authorList>
    </citation>
    <scope>NUCLEOTIDE SEQUENCE [LARGE SCALE GENOMIC DNA]</scope>
    <source>
        <strain evidence="2">cv. DH0086</strain>
    </source>
</reference>
<accession>A0A1R3L6A8</accession>
<organism evidence="1 2">
    <name type="scientific">Asparagus officinalis</name>
    <name type="common">Garden asparagus</name>
    <dbReference type="NCBI Taxonomy" id="4686"/>
    <lineage>
        <taxon>Eukaryota</taxon>
        <taxon>Viridiplantae</taxon>
        <taxon>Streptophyta</taxon>
        <taxon>Embryophyta</taxon>
        <taxon>Tracheophyta</taxon>
        <taxon>Spermatophyta</taxon>
        <taxon>Magnoliopsida</taxon>
        <taxon>Liliopsida</taxon>
        <taxon>Asparagales</taxon>
        <taxon>Asparagaceae</taxon>
        <taxon>Asparagoideae</taxon>
        <taxon>Asparagus</taxon>
    </lineage>
</organism>
<evidence type="ECO:0000313" key="1">
    <source>
        <dbReference type="EMBL" id="ONK55151.1"/>
    </source>
</evidence>
<evidence type="ECO:0000313" key="2">
    <source>
        <dbReference type="Proteomes" id="UP000243459"/>
    </source>
</evidence>
<sequence length="171" mass="18621">MSLSPRQRYALTNFSLLRSKKTRTAIVLSCLRESCSGQSDCARPLVGSHWAHGRNRAPKGIPTPCRVRRSRARQGRTSEGFLIFRAIEGRGGGTGRSEVGAGESSGAIYCGTPKFDSRNEASRRGRRVAEMVGTLTDVEARMRTEAVSQYMSACQEPLIGLWKHGEAYGGG</sequence>
<dbReference type="AlphaFoldDB" id="A0A1R3L6A8"/>
<dbReference type="Gramene" id="ONK55151">
    <property type="protein sequence ID" value="ONK55151"/>
    <property type="gene ID" value="A4U43_UnF7030"/>
</dbReference>
<dbReference type="EMBL" id="KV863728">
    <property type="protein sequence ID" value="ONK55151.1"/>
    <property type="molecule type" value="Genomic_DNA"/>
</dbReference>
<dbReference type="Proteomes" id="UP000243459">
    <property type="component" value="Unassembled WGS sequence"/>
</dbReference>